<gene>
    <name evidence="14" type="ORF">KFE25_011779</name>
</gene>
<name>A0A8J5XB61_DIALT</name>
<feature type="compositionally biased region" description="Gly residues" evidence="11">
    <location>
        <begin position="345"/>
        <end position="355"/>
    </location>
</feature>
<keyword evidence="5" id="KW-0276">Fatty acid metabolism</keyword>
<feature type="transmembrane region" description="Helical" evidence="12">
    <location>
        <begin position="208"/>
        <end position="225"/>
    </location>
</feature>
<keyword evidence="2" id="KW-0444">Lipid biosynthesis</keyword>
<dbReference type="InterPro" id="IPR002641">
    <property type="entry name" value="PNPLA_dom"/>
</dbReference>
<feature type="domain" description="PNPLA" evidence="13">
    <location>
        <begin position="383"/>
        <end position="556"/>
    </location>
</feature>
<keyword evidence="8 12" id="KW-0472">Membrane</keyword>
<dbReference type="GO" id="GO:0005811">
    <property type="term" value="C:lipid droplet"/>
    <property type="evidence" value="ECO:0007669"/>
    <property type="project" value="TreeGrafter"/>
</dbReference>
<dbReference type="GO" id="GO:0004806">
    <property type="term" value="F:triacylglycerol lipase activity"/>
    <property type="evidence" value="ECO:0007669"/>
    <property type="project" value="TreeGrafter"/>
</dbReference>
<evidence type="ECO:0000256" key="12">
    <source>
        <dbReference type="SAM" id="Phobius"/>
    </source>
</evidence>
<dbReference type="InterPro" id="IPR033562">
    <property type="entry name" value="PLPL"/>
</dbReference>
<dbReference type="GO" id="GO:0009922">
    <property type="term" value="F:fatty acid elongase activity"/>
    <property type="evidence" value="ECO:0007669"/>
    <property type="project" value="InterPro"/>
</dbReference>
<proteinExistence type="predicted"/>
<dbReference type="EMBL" id="JAGTXO010000033">
    <property type="protein sequence ID" value="KAG8460288.1"/>
    <property type="molecule type" value="Genomic_DNA"/>
</dbReference>
<feature type="transmembrane region" description="Helical" evidence="12">
    <location>
        <begin position="38"/>
        <end position="60"/>
    </location>
</feature>
<feature type="active site" description="Proton acceptor" evidence="10">
    <location>
        <position position="543"/>
    </location>
</feature>
<dbReference type="InterPro" id="IPR002076">
    <property type="entry name" value="ELO_fam"/>
</dbReference>
<evidence type="ECO:0000256" key="10">
    <source>
        <dbReference type="PROSITE-ProRule" id="PRU01161"/>
    </source>
</evidence>
<evidence type="ECO:0000313" key="15">
    <source>
        <dbReference type="Proteomes" id="UP000751190"/>
    </source>
</evidence>
<keyword evidence="10" id="KW-0378">Hydrolase</keyword>
<evidence type="ECO:0000256" key="11">
    <source>
        <dbReference type="SAM" id="MobiDB-lite"/>
    </source>
</evidence>
<dbReference type="PANTHER" id="PTHR12406">
    <property type="entry name" value="CALCIUM-INDEPENDENT PHOSPHOLIPASE A2 IPLA2 -RELATED"/>
    <property type="match status" value="1"/>
</dbReference>
<evidence type="ECO:0000256" key="3">
    <source>
        <dbReference type="ARBA" id="ARBA00022679"/>
    </source>
</evidence>
<reference evidence="14" key="1">
    <citation type="submission" date="2021-05" db="EMBL/GenBank/DDBJ databases">
        <title>The genome of the haptophyte Pavlova lutheri (Diacronema luteri, Pavlovales) - a model for lipid biosynthesis in eukaryotic algae.</title>
        <authorList>
            <person name="Hulatt C.J."/>
            <person name="Posewitz M.C."/>
        </authorList>
    </citation>
    <scope>NUCLEOTIDE SEQUENCE</scope>
    <source>
        <strain evidence="14">NIVA-4/92</strain>
    </source>
</reference>
<feature type="transmembrane region" description="Helical" evidence="12">
    <location>
        <begin position="237"/>
        <end position="256"/>
    </location>
</feature>
<dbReference type="InterPro" id="IPR016035">
    <property type="entry name" value="Acyl_Trfase/lysoPLipase"/>
</dbReference>
<evidence type="ECO:0000256" key="4">
    <source>
        <dbReference type="ARBA" id="ARBA00022692"/>
    </source>
</evidence>
<organism evidence="14 15">
    <name type="scientific">Diacronema lutheri</name>
    <name type="common">Unicellular marine alga</name>
    <name type="synonym">Monochrysis lutheri</name>
    <dbReference type="NCBI Taxonomy" id="2081491"/>
    <lineage>
        <taxon>Eukaryota</taxon>
        <taxon>Haptista</taxon>
        <taxon>Haptophyta</taxon>
        <taxon>Pavlovophyceae</taxon>
        <taxon>Pavlovales</taxon>
        <taxon>Pavlovaceae</taxon>
        <taxon>Diacronema</taxon>
    </lineage>
</organism>
<dbReference type="Pfam" id="PF01151">
    <property type="entry name" value="ELO"/>
    <property type="match status" value="1"/>
</dbReference>
<dbReference type="PROSITE" id="PS51635">
    <property type="entry name" value="PNPLA"/>
    <property type="match status" value="1"/>
</dbReference>
<keyword evidence="15" id="KW-1185">Reference proteome</keyword>
<keyword evidence="10" id="KW-0442">Lipid degradation</keyword>
<evidence type="ECO:0000313" key="14">
    <source>
        <dbReference type="EMBL" id="KAG8460288.1"/>
    </source>
</evidence>
<dbReference type="GO" id="GO:0006633">
    <property type="term" value="P:fatty acid biosynthetic process"/>
    <property type="evidence" value="ECO:0007669"/>
    <property type="project" value="UniProtKB-KW"/>
</dbReference>
<keyword evidence="3" id="KW-0808">Transferase</keyword>
<dbReference type="GO" id="GO:0019433">
    <property type="term" value="P:triglyceride catabolic process"/>
    <property type="evidence" value="ECO:0007669"/>
    <property type="project" value="TreeGrafter"/>
</dbReference>
<comment type="caution">
    <text evidence="14">The sequence shown here is derived from an EMBL/GenBank/DDBJ whole genome shotgun (WGS) entry which is preliminary data.</text>
</comment>
<feature type="short sequence motif" description="GXSXG" evidence="10">
    <location>
        <begin position="419"/>
        <end position="423"/>
    </location>
</feature>
<dbReference type="GO" id="GO:0016020">
    <property type="term" value="C:membrane"/>
    <property type="evidence" value="ECO:0007669"/>
    <property type="project" value="UniProtKB-SubCell"/>
</dbReference>
<feature type="region of interest" description="Disordered" evidence="11">
    <location>
        <begin position="336"/>
        <end position="359"/>
    </location>
</feature>
<dbReference type="PANTHER" id="PTHR12406:SF7">
    <property type="entry name" value="PATATIN-LIKE PHOSPHOLIPASE DOMAIN-CONTAINING PROTEIN 4"/>
    <property type="match status" value="1"/>
</dbReference>
<keyword evidence="4 12" id="KW-0812">Transmembrane</keyword>
<dbReference type="Proteomes" id="UP000751190">
    <property type="component" value="Unassembled WGS sequence"/>
</dbReference>
<evidence type="ECO:0000256" key="2">
    <source>
        <dbReference type="ARBA" id="ARBA00022516"/>
    </source>
</evidence>
<feature type="active site" description="Nucleophile" evidence="10">
    <location>
        <position position="421"/>
    </location>
</feature>
<evidence type="ECO:0000256" key="5">
    <source>
        <dbReference type="ARBA" id="ARBA00022832"/>
    </source>
</evidence>
<keyword evidence="7 10" id="KW-0443">Lipid metabolism</keyword>
<evidence type="ECO:0000256" key="7">
    <source>
        <dbReference type="ARBA" id="ARBA00023098"/>
    </source>
</evidence>
<keyword evidence="6 12" id="KW-1133">Transmembrane helix</keyword>
<dbReference type="Pfam" id="PF01734">
    <property type="entry name" value="Patatin"/>
    <property type="match status" value="1"/>
</dbReference>
<dbReference type="GO" id="GO:0005737">
    <property type="term" value="C:cytoplasm"/>
    <property type="evidence" value="ECO:0007669"/>
    <property type="project" value="TreeGrafter"/>
</dbReference>
<evidence type="ECO:0000256" key="9">
    <source>
        <dbReference type="ARBA" id="ARBA00023160"/>
    </source>
</evidence>
<feature type="transmembrane region" description="Helical" evidence="12">
    <location>
        <begin position="268"/>
        <end position="289"/>
    </location>
</feature>
<comment type="caution">
    <text evidence="10">Lacks conserved residue(s) required for the propagation of feature annotation.</text>
</comment>
<dbReference type="OMA" id="AQRRITH"/>
<dbReference type="GO" id="GO:0055088">
    <property type="term" value="P:lipid homeostasis"/>
    <property type="evidence" value="ECO:0007669"/>
    <property type="project" value="TreeGrafter"/>
</dbReference>
<dbReference type="SUPFAM" id="SSF52151">
    <property type="entry name" value="FabD/lysophospholipase-like"/>
    <property type="match status" value="1"/>
</dbReference>
<evidence type="ECO:0000259" key="13">
    <source>
        <dbReference type="PROSITE" id="PS51635"/>
    </source>
</evidence>
<protein>
    <recommendedName>
        <fullName evidence="13">PNPLA domain-containing protein</fullName>
    </recommendedName>
</protein>
<dbReference type="AlphaFoldDB" id="A0A8J5XB61"/>
<evidence type="ECO:0000256" key="8">
    <source>
        <dbReference type="ARBA" id="ARBA00023136"/>
    </source>
</evidence>
<evidence type="ECO:0000256" key="6">
    <source>
        <dbReference type="ARBA" id="ARBA00022989"/>
    </source>
</evidence>
<dbReference type="OrthoDB" id="434092at2759"/>
<sequence>MPCPNALGEVTHEMKRRIPSFSSLTEAVMSVGHSGEPVWVWALWRPGLVMVAFAALLFRFLERFRTGPPHPWLASPLLFTVAYCAMLSKAVPTSNASEHRPHLAGVMSPGSRAGAAGSHAPSSRFGGVLDLAAVERWQYALNLHQLLISTWVLSALLHEVRSLRMPLWGSAPDPSPRAYRLGWLLWVVYANRYLQGLDTLFLLLRDKYVSVLHVFQQLALVWSWWLVLRVNAGGDSWFAAAVQSAYNSISYGYFVYKRNKRPTLRAQRRITHFLMALLAFSAVHTTYVLCAGTTPRLLCIVDLLVMGSMLLLFGNYRYHKYLKPFERVLAERRASGPVDTSRHAAGGGERTGGDGAVPPVPRHMPSVGSASTDLPGIGPKLVLSFDSSGWLYLYHFGVCRFMQLHVLRGMPAERFAFSGSSGGALAATALACDVPIDDLVDEILAVCWPWCRQSPFAMCPAVEYALNKFLPDTGDRQDAWARCSGRLRLLVTRVIVHPPWFLGDVISRFDSQRQLRAFLRASCHMPLFGGVLPYRVDGRWYFDGLFWASFLVPWRRPTARDHVLKVSAIGAPTAHLKPPAVPPWWTVMPPSTAVLRALYEKGYQDALLAFRETADGGGGWGARVALAPAVRDSISRVKPPLPAERALVDGVIGRGISVAWRQVLCALASVGLAVAFARFCAA</sequence>
<comment type="subcellular location">
    <subcellularLocation>
        <location evidence="1">Membrane</location>
        <topology evidence="1">Multi-pass membrane protein</topology>
    </subcellularLocation>
</comment>
<accession>A0A8J5XB61</accession>
<evidence type="ECO:0000256" key="1">
    <source>
        <dbReference type="ARBA" id="ARBA00004141"/>
    </source>
</evidence>
<feature type="transmembrane region" description="Helical" evidence="12">
    <location>
        <begin position="295"/>
        <end position="313"/>
    </location>
</feature>
<keyword evidence="9" id="KW-0275">Fatty acid biosynthesis</keyword>